<evidence type="ECO:0000313" key="2">
    <source>
        <dbReference type="EMBL" id="TPX17483.1"/>
    </source>
</evidence>
<dbReference type="RefSeq" id="XP_030999194.1">
    <property type="nucleotide sequence ID" value="XM_031137392.1"/>
</dbReference>
<dbReference type="EMBL" id="SKBQ01000013">
    <property type="protein sequence ID" value="TPX17483.1"/>
    <property type="molecule type" value="Genomic_DNA"/>
</dbReference>
<evidence type="ECO:0000313" key="3">
    <source>
        <dbReference type="Proteomes" id="UP000319257"/>
    </source>
</evidence>
<feature type="compositionally biased region" description="Acidic residues" evidence="1">
    <location>
        <begin position="77"/>
        <end position="86"/>
    </location>
</feature>
<dbReference type="InParanoid" id="A0A507BD69"/>
<gene>
    <name evidence="2" type="ORF">E0L32_003126</name>
</gene>
<evidence type="ECO:0000256" key="1">
    <source>
        <dbReference type="SAM" id="MobiDB-lite"/>
    </source>
</evidence>
<feature type="region of interest" description="Disordered" evidence="1">
    <location>
        <begin position="68"/>
        <end position="94"/>
    </location>
</feature>
<protein>
    <submittedName>
        <fullName evidence="2">Uncharacterized protein</fullName>
    </submittedName>
</protein>
<dbReference type="Proteomes" id="UP000319257">
    <property type="component" value="Unassembled WGS sequence"/>
</dbReference>
<dbReference type="GeneID" id="41970573"/>
<dbReference type="OrthoDB" id="4708870at2759"/>
<sequence>MGGSRFATGPDPLYTPRMPPAIYETVKERCRDVLSELFERVGSPIEGPGKRDHGDIDMLVAVPKGAMASALAGKDESSDETADEENSPSNNDEISNAWDIIAAALGAVRMAKEQDRAANLAVPWPDDLEPEHDDDHGADDPGTTAAKKHIQVDVRICASVEELDWMLFKHAHGDIWNLLGSTIRPYGLTIDETALSIRVPEIERSNKRLARVELSRDPAAVLAFLGLRRDGFWDRPFASLDAMFEYAATCRLFWVRPPAAAAAAADSSPGDPPTTTARLAGLVGSDEGRAGLKANDRKRMATRPAFRAWQDEFIPACRAAGRFAPDPPSLTADEVAARVRTDAFAAFPGVREVFEARRDEFVAGRQREDITKAIRTAVPRDLDPWLRGRTVSALKKIVLLGDDEDGFGVAPDFAVRDDRGFWDVEKVVGWVGDHWEDVLGTQITVAAAAAAEDKDGRCLARRE</sequence>
<dbReference type="AlphaFoldDB" id="A0A507BD69"/>
<reference evidence="2 3" key="1">
    <citation type="submission" date="2019-06" db="EMBL/GenBank/DDBJ databases">
        <title>Draft genome sequence of the filamentous fungus Phialemoniopsis curvata isolated from diesel fuel.</title>
        <authorList>
            <person name="Varaljay V.A."/>
            <person name="Lyon W.J."/>
            <person name="Crouch A.L."/>
            <person name="Drake C.E."/>
            <person name="Hollomon J.M."/>
            <person name="Nadeau L.J."/>
            <person name="Nunn H.S."/>
            <person name="Stevenson B.S."/>
            <person name="Bojanowski C.L."/>
            <person name="Crookes-Goodson W.J."/>
        </authorList>
    </citation>
    <scope>NUCLEOTIDE SEQUENCE [LARGE SCALE GENOMIC DNA]</scope>
    <source>
        <strain evidence="2 3">D216</strain>
    </source>
</reference>
<accession>A0A507BD69</accession>
<organism evidence="2 3">
    <name type="scientific">Thyridium curvatum</name>
    <dbReference type="NCBI Taxonomy" id="1093900"/>
    <lineage>
        <taxon>Eukaryota</taxon>
        <taxon>Fungi</taxon>
        <taxon>Dikarya</taxon>
        <taxon>Ascomycota</taxon>
        <taxon>Pezizomycotina</taxon>
        <taxon>Sordariomycetes</taxon>
        <taxon>Sordariomycetidae</taxon>
        <taxon>Thyridiales</taxon>
        <taxon>Thyridiaceae</taxon>
        <taxon>Thyridium</taxon>
    </lineage>
</organism>
<dbReference type="STRING" id="1093900.A0A507BD69"/>
<keyword evidence="3" id="KW-1185">Reference proteome</keyword>
<proteinExistence type="predicted"/>
<feature type="region of interest" description="Disordered" evidence="1">
    <location>
        <begin position="124"/>
        <end position="145"/>
    </location>
</feature>
<comment type="caution">
    <text evidence="2">The sequence shown here is derived from an EMBL/GenBank/DDBJ whole genome shotgun (WGS) entry which is preliminary data.</text>
</comment>
<name>A0A507BD69_9PEZI</name>